<organism evidence="6 7">
    <name type="scientific">Brockia lithotrophica</name>
    <dbReference type="NCBI Taxonomy" id="933949"/>
    <lineage>
        <taxon>Bacteria</taxon>
        <taxon>Bacillati</taxon>
        <taxon>Bacillota</taxon>
        <taxon>Bacilli</taxon>
        <taxon>Bacillales</taxon>
        <taxon>Bacillales Family X. Incertae Sedis</taxon>
        <taxon>Brockia</taxon>
    </lineage>
</organism>
<reference evidence="6 7" key="1">
    <citation type="submission" date="2017-08" db="EMBL/GenBank/DDBJ databases">
        <title>Burning lignite coal seam in the remote Altai Mountains harbors a hydrogen-driven thermophilic microbial community.</title>
        <authorList>
            <person name="Kadnikov V.V."/>
            <person name="Mardanov A.V."/>
            <person name="Ivasenko D."/>
            <person name="Beletsky A.V."/>
            <person name="Karnachuk O.V."/>
            <person name="Ravin N.V."/>
        </authorList>
    </citation>
    <scope>NUCLEOTIDE SEQUENCE [LARGE SCALE GENOMIC DNA]</scope>
    <source>
        <strain evidence="6">AL31</strain>
    </source>
</reference>
<dbReference type="NCBIfam" id="TIGR01230">
    <property type="entry name" value="agmatinase"/>
    <property type="match status" value="1"/>
</dbReference>
<dbReference type="InterPro" id="IPR023696">
    <property type="entry name" value="Ureohydrolase_dom_sf"/>
</dbReference>
<feature type="binding site" evidence="4">
    <location>
        <position position="213"/>
    </location>
    <ligand>
        <name>Mn(2+)</name>
        <dbReference type="ChEBI" id="CHEBI:29035"/>
        <label>1</label>
    </ligand>
</feature>
<dbReference type="GO" id="GO:0046872">
    <property type="term" value="F:metal ion binding"/>
    <property type="evidence" value="ECO:0007669"/>
    <property type="project" value="UniProtKB-KW"/>
</dbReference>
<dbReference type="PROSITE" id="PS51409">
    <property type="entry name" value="ARGINASE_2"/>
    <property type="match status" value="1"/>
</dbReference>
<dbReference type="SUPFAM" id="SSF52768">
    <property type="entry name" value="Arginase/deacetylase"/>
    <property type="match status" value="1"/>
</dbReference>
<dbReference type="InterPro" id="IPR005925">
    <property type="entry name" value="Agmatinase-rel"/>
</dbReference>
<dbReference type="InterPro" id="IPR006035">
    <property type="entry name" value="Ureohydrolase"/>
</dbReference>
<gene>
    <name evidence="6" type="ORF">BLITH_0439</name>
</gene>
<dbReference type="PANTHER" id="PTHR11358">
    <property type="entry name" value="ARGINASE/AGMATINASE"/>
    <property type="match status" value="1"/>
</dbReference>
<dbReference type="GO" id="GO:0008783">
    <property type="term" value="F:agmatinase activity"/>
    <property type="evidence" value="ECO:0007669"/>
    <property type="project" value="TreeGrafter"/>
</dbReference>
<comment type="caution">
    <text evidence="6">The sequence shown here is derived from an EMBL/GenBank/DDBJ whole genome shotgun (WGS) entry which is preliminary data.</text>
</comment>
<keyword evidence="4" id="KW-0464">Manganese</keyword>
<sequence>MTVGGTSLPAFLEAKADGDVLLFGVPLDLTTSFRPGTRFGPQAIRAASEVLETFSPYLRRDLRELSYADVGDLPLPHGARDRSLASIRAFGETVYRRGKYPFALGGEHLITLPLVEAAHTAFPDLCVLHVDAHADARSVYEGEELSHATVIRRIAERIGPERVFSLAIRSGDGEEWAWAEEHLVFRPFVFREAIEDLADRLASCPVYFTLDIDVFDPSFAPGTGTPEPGGITPKEFFSGVEYLYRAGVRLIGADLVEVSPVYDTGITAVLAAKAVRELLFLFFPGGDDRRRGM</sequence>
<dbReference type="Proteomes" id="UP000244016">
    <property type="component" value="Unassembled WGS sequence"/>
</dbReference>
<dbReference type="PROSITE" id="PS01053">
    <property type="entry name" value="ARGINASE_1"/>
    <property type="match status" value="1"/>
</dbReference>
<evidence type="ECO:0000256" key="2">
    <source>
        <dbReference type="ARBA" id="ARBA00022723"/>
    </source>
</evidence>
<evidence type="ECO:0000256" key="4">
    <source>
        <dbReference type="PIRSR" id="PIRSR036979-1"/>
    </source>
</evidence>
<dbReference type="AlphaFoldDB" id="A0A2T5GAY6"/>
<dbReference type="Gene3D" id="3.40.800.10">
    <property type="entry name" value="Ureohydrolase domain"/>
    <property type="match status" value="1"/>
</dbReference>
<dbReference type="Pfam" id="PF00491">
    <property type="entry name" value="Arginase"/>
    <property type="match status" value="1"/>
</dbReference>
<name>A0A2T5GAY6_9BACL</name>
<feature type="binding site" evidence="4">
    <location>
        <position position="211"/>
    </location>
    <ligand>
        <name>Mn(2+)</name>
        <dbReference type="ChEBI" id="CHEBI:29035"/>
        <label>1</label>
    </ligand>
</feature>
<proteinExistence type="inferred from homology"/>
<dbReference type="EMBL" id="PEBW01000001">
    <property type="protein sequence ID" value="PTQ53359.1"/>
    <property type="molecule type" value="Genomic_DNA"/>
</dbReference>
<dbReference type="PIRSF" id="PIRSF036979">
    <property type="entry name" value="Arginase"/>
    <property type="match status" value="1"/>
</dbReference>
<evidence type="ECO:0000313" key="6">
    <source>
        <dbReference type="EMBL" id="PTQ53359.1"/>
    </source>
</evidence>
<keyword evidence="2 4" id="KW-0479">Metal-binding</keyword>
<dbReference type="InterPro" id="IPR020855">
    <property type="entry name" value="Ureohydrolase_Mn_BS"/>
</dbReference>
<comment type="similarity">
    <text evidence="1">Belongs to the arginase family. Agmatinase subfamily.</text>
</comment>
<protein>
    <submittedName>
        <fullName evidence="6">Agmatinase</fullName>
    </submittedName>
</protein>
<dbReference type="CDD" id="cd11593">
    <property type="entry name" value="Agmatinase-like_2"/>
    <property type="match status" value="1"/>
</dbReference>
<evidence type="ECO:0000313" key="7">
    <source>
        <dbReference type="Proteomes" id="UP000244016"/>
    </source>
</evidence>
<keyword evidence="3 5" id="KW-0378">Hydrolase</keyword>
<dbReference type="GO" id="GO:0033389">
    <property type="term" value="P:putrescine biosynthetic process from arginine, via agmatine"/>
    <property type="evidence" value="ECO:0007669"/>
    <property type="project" value="TreeGrafter"/>
</dbReference>
<comment type="cofactor">
    <cofactor evidence="4">
        <name>Mn(2+)</name>
        <dbReference type="ChEBI" id="CHEBI:29035"/>
    </cofactor>
    <text evidence="4">Binds 2 manganese ions per subunit.</text>
</comment>
<accession>A0A2T5GAY6</accession>
<dbReference type="PANTHER" id="PTHR11358:SF26">
    <property type="entry name" value="GUANIDINO ACID HYDROLASE, MITOCHONDRIAL"/>
    <property type="match status" value="1"/>
</dbReference>
<feature type="binding site" evidence="4">
    <location>
        <position position="131"/>
    </location>
    <ligand>
        <name>Mn(2+)</name>
        <dbReference type="ChEBI" id="CHEBI:29035"/>
        <label>1</label>
    </ligand>
</feature>
<evidence type="ECO:0000256" key="3">
    <source>
        <dbReference type="ARBA" id="ARBA00022801"/>
    </source>
</evidence>
<evidence type="ECO:0000256" key="5">
    <source>
        <dbReference type="RuleBase" id="RU003684"/>
    </source>
</evidence>
<evidence type="ECO:0000256" key="1">
    <source>
        <dbReference type="ARBA" id="ARBA00009227"/>
    </source>
</evidence>
<feature type="binding site" evidence="4">
    <location>
        <position position="133"/>
    </location>
    <ligand>
        <name>Mn(2+)</name>
        <dbReference type="ChEBI" id="CHEBI:29035"/>
        <label>1</label>
    </ligand>
</feature>
<feature type="binding site" evidence="4">
    <location>
        <position position="108"/>
    </location>
    <ligand>
        <name>Mn(2+)</name>
        <dbReference type="ChEBI" id="CHEBI:29035"/>
        <label>1</label>
    </ligand>
</feature>
<feature type="binding site" evidence="4">
    <location>
        <position position="135"/>
    </location>
    <ligand>
        <name>Mn(2+)</name>
        <dbReference type="ChEBI" id="CHEBI:29035"/>
        <label>1</label>
    </ligand>
</feature>